<evidence type="ECO:0000313" key="2">
    <source>
        <dbReference type="Proteomes" id="UP000008743"/>
    </source>
</evidence>
<dbReference type="EMBL" id="KE346374">
    <property type="protein sequence ID" value="KJE97351.1"/>
    <property type="molecule type" value="Genomic_DNA"/>
</dbReference>
<evidence type="ECO:0000313" key="1">
    <source>
        <dbReference type="EMBL" id="KJE97351.1"/>
    </source>
</evidence>
<dbReference type="AlphaFoldDB" id="A0A0D2UQQ1"/>
<organism evidence="1 2">
    <name type="scientific">Capsaspora owczarzaki (strain ATCC 30864)</name>
    <dbReference type="NCBI Taxonomy" id="595528"/>
    <lineage>
        <taxon>Eukaryota</taxon>
        <taxon>Filasterea</taxon>
        <taxon>Capsaspora</taxon>
    </lineage>
</organism>
<proteinExistence type="predicted"/>
<accession>A0A0D2UQQ1</accession>
<gene>
    <name evidence="1" type="ORF">CAOG_007227</name>
</gene>
<dbReference type="RefSeq" id="XP_004343086.1">
    <property type="nucleotide sequence ID" value="XM_004343036.2"/>
</dbReference>
<sequence length="253" mass="28250">MSQLHSVVTQTTKLTLPARVSLARRLLEQSTAIYLPRLCLEFLWSVLVDIEVPARKRQTAASIMQPSESTESSDSLGSLTNKLKLFVDNTVAMDAIRDALLALKTPSSPSSPKRPQRNILVLALSTWEKWHEDVVSTVAASSARDLVIEQMTSLNDPIDEDARPTDAAFKNAYTLLQKLDDRHFPHMPMIESNGQRGVMLVWETISATITFVDQGEVVVSMLRKPKPWLAAMNSTPEVFGKLVRELFEQTTCD</sequence>
<dbReference type="InParanoid" id="A0A0D2UQQ1"/>
<dbReference type="Proteomes" id="UP000008743">
    <property type="component" value="Unassembled WGS sequence"/>
</dbReference>
<reference evidence="2" key="1">
    <citation type="submission" date="2011-02" db="EMBL/GenBank/DDBJ databases">
        <title>The Genome Sequence of Capsaspora owczarzaki ATCC 30864.</title>
        <authorList>
            <person name="Russ C."/>
            <person name="Cuomo C."/>
            <person name="Burger G."/>
            <person name="Gray M.W."/>
            <person name="Holland P.W.H."/>
            <person name="King N."/>
            <person name="Lang F.B.F."/>
            <person name="Roger A.J."/>
            <person name="Ruiz-Trillo I."/>
            <person name="Young S.K."/>
            <person name="Zeng Q."/>
            <person name="Gargeya S."/>
            <person name="Alvarado L."/>
            <person name="Berlin A."/>
            <person name="Chapman S.B."/>
            <person name="Chen Z."/>
            <person name="Freedman E."/>
            <person name="Gellesch M."/>
            <person name="Goldberg J."/>
            <person name="Griggs A."/>
            <person name="Gujja S."/>
            <person name="Heilman E."/>
            <person name="Heiman D."/>
            <person name="Howarth C."/>
            <person name="Mehta T."/>
            <person name="Neiman D."/>
            <person name="Pearson M."/>
            <person name="Roberts A."/>
            <person name="Saif S."/>
            <person name="Shea T."/>
            <person name="Shenoy N."/>
            <person name="Sisk P."/>
            <person name="Stolte C."/>
            <person name="Sykes S."/>
            <person name="White J."/>
            <person name="Yandava C."/>
            <person name="Haas B."/>
            <person name="Nusbaum C."/>
            <person name="Birren B."/>
        </authorList>
    </citation>
    <scope>NUCLEOTIDE SEQUENCE</scope>
    <source>
        <strain evidence="2">ATCC 30864</strain>
    </source>
</reference>
<name>A0A0D2UQQ1_CAPO3</name>
<keyword evidence="2" id="KW-1185">Reference proteome</keyword>
<protein>
    <submittedName>
        <fullName evidence="1">Uncharacterized protein</fullName>
    </submittedName>
</protein>